<dbReference type="RefSeq" id="WP_066622146.1">
    <property type="nucleotide sequence ID" value="NZ_JBHSYQ010000016.1"/>
</dbReference>
<comment type="caution">
    <text evidence="1">The sequence shown here is derived from an EMBL/GenBank/DDBJ whole genome shotgun (WGS) entry which is preliminary data.</text>
</comment>
<gene>
    <name evidence="1" type="ORF">ACFQHR_19840</name>
</gene>
<reference evidence="2" key="1">
    <citation type="journal article" date="2019" name="Int. J. Syst. Evol. Microbiol.">
        <title>The Global Catalogue of Microorganisms (GCM) 10K type strain sequencing project: providing services to taxonomists for standard genome sequencing and annotation.</title>
        <authorList>
            <consortium name="The Broad Institute Genomics Platform"/>
            <consortium name="The Broad Institute Genome Sequencing Center for Infectious Disease"/>
            <person name="Wu L."/>
            <person name="Ma J."/>
        </authorList>
    </citation>
    <scope>NUCLEOTIDE SEQUENCE [LARGE SCALE GENOMIC DNA]</scope>
    <source>
        <strain evidence="2">CGMCC 4.7393</strain>
    </source>
</reference>
<dbReference type="Proteomes" id="UP001596405">
    <property type="component" value="Unassembled WGS sequence"/>
</dbReference>
<protein>
    <submittedName>
        <fullName evidence="1">Uncharacterized protein</fullName>
    </submittedName>
</protein>
<name>A0ABW2DS38_9BACT</name>
<proteinExistence type="predicted"/>
<accession>A0ABW2DS38</accession>
<keyword evidence="2" id="KW-1185">Reference proteome</keyword>
<evidence type="ECO:0000313" key="2">
    <source>
        <dbReference type="Proteomes" id="UP001596405"/>
    </source>
</evidence>
<evidence type="ECO:0000313" key="1">
    <source>
        <dbReference type="EMBL" id="MFC6999898.1"/>
    </source>
</evidence>
<organism evidence="1 2">
    <name type="scientific">Rufibacter roseus</name>
    <dbReference type="NCBI Taxonomy" id="1567108"/>
    <lineage>
        <taxon>Bacteria</taxon>
        <taxon>Pseudomonadati</taxon>
        <taxon>Bacteroidota</taxon>
        <taxon>Cytophagia</taxon>
        <taxon>Cytophagales</taxon>
        <taxon>Hymenobacteraceae</taxon>
        <taxon>Rufibacter</taxon>
    </lineage>
</organism>
<dbReference type="EMBL" id="JBHSYQ010000016">
    <property type="protein sequence ID" value="MFC6999898.1"/>
    <property type="molecule type" value="Genomic_DNA"/>
</dbReference>
<sequence>MSDATLTALATVLLVIVGLAQVFVLISQKRQTRIALITEYRQLWNKLKPYWGNVIFIGRVEGEYYQVVNNKRLSKLKELTDQHSYSAPTIWALESVQNIFGLLGEVSTRILQGHLTVSDTYPIFGTGFLRQSRPLRQLLEPSYQHYFSSELESEKHSSIRNEMQDWLVYHDGLRRRCLILIDLLWAEAARLEDLPPDEMQSAANSKKVTGKLNRTRVFSETIRINGLSKLLLAIKLSRFLLRAEYFSRSNWLGIKKSRLSSLDANWTNRLLRS</sequence>